<dbReference type="InterPro" id="IPR013785">
    <property type="entry name" value="Aldolase_TIM"/>
</dbReference>
<dbReference type="EC" id="5.3.1.16" evidence="5 12"/>
<gene>
    <name evidence="12 15" type="primary">hisA</name>
    <name evidence="15" type="ORF">LOOC260_121500</name>
</gene>
<comment type="pathway">
    <text evidence="3 12 14">Amino-acid biosynthesis; L-histidine biosynthesis; L-histidine from 5-phospho-alpha-D-ribose 1-diphosphate: step 4/9.</text>
</comment>
<evidence type="ECO:0000256" key="13">
    <source>
        <dbReference type="RuleBase" id="RU003657"/>
    </source>
</evidence>
<dbReference type="InterPro" id="IPR023016">
    <property type="entry name" value="HisA/PriA"/>
</dbReference>
<feature type="active site" description="Proton donor" evidence="12">
    <location>
        <position position="129"/>
    </location>
</feature>
<evidence type="ECO:0000256" key="3">
    <source>
        <dbReference type="ARBA" id="ARBA00005133"/>
    </source>
</evidence>
<evidence type="ECO:0000256" key="1">
    <source>
        <dbReference type="ARBA" id="ARBA00000901"/>
    </source>
</evidence>
<dbReference type="Pfam" id="PF00977">
    <property type="entry name" value="His_biosynth"/>
    <property type="match status" value="1"/>
</dbReference>
<dbReference type="NCBIfam" id="TIGR00007">
    <property type="entry name" value="1-(5-phosphoribosyl)-5-[(5-phosphoribosylamino)methylideneamino]imidazole-4-carboxamide isomerase"/>
    <property type="match status" value="1"/>
</dbReference>
<accession>A0A0A1H1T1</accession>
<dbReference type="Gene3D" id="3.20.20.70">
    <property type="entry name" value="Aldolase class I"/>
    <property type="match status" value="1"/>
</dbReference>
<reference evidence="15 16" key="1">
    <citation type="submission" date="2014-11" db="EMBL/GenBank/DDBJ databases">
        <title>Complete genome sequence and analysis of Lactobacillus hokkaidonensis LOOC260T.</title>
        <authorList>
            <person name="Tanizawa Y."/>
            <person name="Tohno M."/>
            <person name="Kaminuma E."/>
            <person name="Nakamura Y."/>
            <person name="Arita M."/>
        </authorList>
    </citation>
    <scope>NUCLEOTIDE SEQUENCE [LARGE SCALE GENOMIC DNA]</scope>
    <source>
        <strain evidence="15 16">LOOC260</strain>
    </source>
</reference>
<dbReference type="UniPathway" id="UPA00031">
    <property type="reaction ID" value="UER00009"/>
</dbReference>
<keyword evidence="10 12" id="KW-0413">Isomerase</keyword>
<dbReference type="InterPro" id="IPR011060">
    <property type="entry name" value="RibuloseP-bd_barrel"/>
</dbReference>
<dbReference type="FunFam" id="3.20.20.70:FF:000009">
    <property type="entry name" value="1-(5-phosphoribosyl)-5-[(5-phosphoribosylamino)methylideneamino] imidazole-4-carboxamide isomerase"/>
    <property type="match status" value="1"/>
</dbReference>
<keyword evidence="8 12" id="KW-0028">Amino-acid biosynthesis</keyword>
<dbReference type="PANTHER" id="PTHR43090">
    <property type="entry name" value="1-(5-PHOSPHORIBOSYL)-5-[(5-PHOSPHORIBOSYLAMINO)METHYLIDENEAMINO] IMIDAZOLE-4-CARBOXAMIDE ISOMERASE"/>
    <property type="match status" value="1"/>
</dbReference>
<evidence type="ECO:0000256" key="8">
    <source>
        <dbReference type="ARBA" id="ARBA00022605"/>
    </source>
</evidence>
<dbReference type="Proteomes" id="UP000031620">
    <property type="component" value="Chromosome"/>
</dbReference>
<comment type="subcellular location">
    <subcellularLocation>
        <location evidence="2 12 14">Cytoplasm</location>
    </subcellularLocation>
</comment>
<evidence type="ECO:0000256" key="14">
    <source>
        <dbReference type="RuleBase" id="RU003658"/>
    </source>
</evidence>
<dbReference type="GO" id="GO:0000162">
    <property type="term" value="P:L-tryptophan biosynthetic process"/>
    <property type="evidence" value="ECO:0007669"/>
    <property type="project" value="TreeGrafter"/>
</dbReference>
<dbReference type="InterPro" id="IPR006062">
    <property type="entry name" value="His_biosynth"/>
</dbReference>
<protein>
    <recommendedName>
        <fullName evidence="6 12">1-(5-phosphoribosyl)-5-[(5-phosphoribosylamino)methylideneamino] imidazole-4-carboxamide isomerase</fullName>
        <ecNumber evidence="5 12">5.3.1.16</ecNumber>
    </recommendedName>
    <alternativeName>
        <fullName evidence="11 12">Phosphoribosylformimino-5-aminoimidazole carboxamide ribotide isomerase</fullName>
    </alternativeName>
</protein>
<dbReference type="RefSeq" id="WP_041094880.1">
    <property type="nucleotide sequence ID" value="NZ_AP014680.1"/>
</dbReference>
<evidence type="ECO:0000313" key="16">
    <source>
        <dbReference type="Proteomes" id="UP000031620"/>
    </source>
</evidence>
<comment type="catalytic activity">
    <reaction evidence="1 12 14">
        <text>1-(5-phospho-beta-D-ribosyl)-5-[(5-phospho-beta-D-ribosylamino)methylideneamino]imidazole-4-carboxamide = 5-[(5-phospho-1-deoxy-D-ribulos-1-ylimino)methylamino]-1-(5-phospho-beta-D-ribosyl)imidazole-4-carboxamide</text>
        <dbReference type="Rhea" id="RHEA:15469"/>
        <dbReference type="ChEBI" id="CHEBI:58435"/>
        <dbReference type="ChEBI" id="CHEBI:58525"/>
        <dbReference type="EC" id="5.3.1.16"/>
    </reaction>
</comment>
<evidence type="ECO:0000256" key="6">
    <source>
        <dbReference type="ARBA" id="ARBA00018464"/>
    </source>
</evidence>
<dbReference type="CDD" id="cd04732">
    <property type="entry name" value="HisA"/>
    <property type="match status" value="1"/>
</dbReference>
<keyword evidence="7 12" id="KW-0963">Cytoplasm</keyword>
<feature type="active site" description="Proton acceptor" evidence="12">
    <location>
        <position position="7"/>
    </location>
</feature>
<dbReference type="GO" id="GO:0003949">
    <property type="term" value="F:1-(5-phosphoribosyl)-5-[(5-phosphoribosylamino)methylideneamino]imidazole-4-carboxamide isomerase activity"/>
    <property type="evidence" value="ECO:0007669"/>
    <property type="project" value="UniProtKB-UniRule"/>
</dbReference>
<evidence type="ECO:0000313" key="15">
    <source>
        <dbReference type="EMBL" id="BAP86656.1"/>
    </source>
</evidence>
<evidence type="ECO:0000256" key="5">
    <source>
        <dbReference type="ARBA" id="ARBA00012550"/>
    </source>
</evidence>
<dbReference type="SUPFAM" id="SSF51366">
    <property type="entry name" value="Ribulose-phoshate binding barrel"/>
    <property type="match status" value="1"/>
</dbReference>
<evidence type="ECO:0000256" key="2">
    <source>
        <dbReference type="ARBA" id="ARBA00004496"/>
    </source>
</evidence>
<evidence type="ECO:0000256" key="11">
    <source>
        <dbReference type="ARBA" id="ARBA00030547"/>
    </source>
</evidence>
<dbReference type="KEGG" id="lho:LOOC260_121500"/>
<dbReference type="EMBL" id="AP014680">
    <property type="protein sequence ID" value="BAP86656.1"/>
    <property type="molecule type" value="Genomic_DNA"/>
</dbReference>
<evidence type="ECO:0000256" key="4">
    <source>
        <dbReference type="ARBA" id="ARBA00009667"/>
    </source>
</evidence>
<organism evidence="15 16">
    <name type="scientific">Paucilactobacillus hokkaidonensis JCM 18461</name>
    <dbReference type="NCBI Taxonomy" id="1291742"/>
    <lineage>
        <taxon>Bacteria</taxon>
        <taxon>Bacillati</taxon>
        <taxon>Bacillota</taxon>
        <taxon>Bacilli</taxon>
        <taxon>Lactobacillales</taxon>
        <taxon>Lactobacillaceae</taxon>
        <taxon>Paucilactobacillus</taxon>
    </lineage>
</organism>
<evidence type="ECO:0000256" key="9">
    <source>
        <dbReference type="ARBA" id="ARBA00023102"/>
    </source>
</evidence>
<dbReference type="InterPro" id="IPR044524">
    <property type="entry name" value="Isoase_HisA-like"/>
</dbReference>
<comment type="similarity">
    <text evidence="4 12 13">Belongs to the HisA/HisF family.</text>
</comment>
<keyword evidence="9 12" id="KW-0368">Histidine biosynthesis</keyword>
<dbReference type="HAMAP" id="MF_01014">
    <property type="entry name" value="HisA"/>
    <property type="match status" value="1"/>
</dbReference>
<dbReference type="GO" id="GO:0005737">
    <property type="term" value="C:cytoplasm"/>
    <property type="evidence" value="ECO:0007669"/>
    <property type="project" value="UniProtKB-SubCell"/>
</dbReference>
<evidence type="ECO:0000256" key="12">
    <source>
        <dbReference type="HAMAP-Rule" id="MF_01014"/>
    </source>
</evidence>
<dbReference type="InterPro" id="IPR006063">
    <property type="entry name" value="HisA_bact_arch"/>
</dbReference>
<sequence>MWLPAIDLKNGQSVRLYQGDFNQKTVIADDPLKQAQAIETSGIAWLHLVDLDGAKAGNPGNLNVIKQIVTKTSLNVELGGGIRTMQQIQQYLNLGITRIIIGSAALDNPELVKRAVVKFGADKIVVGVDGKNDQVAINGWLDSRDMTMSALIEQMQDVGVNKFIVTDISRDGTMQGPNIKLLEQLQAKFKTSTIIASGGIRDVQDLQDLKKHQINSAVIGKALAERRLTLEQLKAVM</sequence>
<dbReference type="AlphaFoldDB" id="A0A0A1H1T1"/>
<proteinExistence type="inferred from homology"/>
<dbReference type="HOGENOM" id="CLU_048577_1_1_9"/>
<dbReference type="GO" id="GO:0000105">
    <property type="term" value="P:L-histidine biosynthetic process"/>
    <property type="evidence" value="ECO:0007669"/>
    <property type="project" value="UniProtKB-UniRule"/>
</dbReference>
<evidence type="ECO:0000256" key="7">
    <source>
        <dbReference type="ARBA" id="ARBA00022490"/>
    </source>
</evidence>
<dbReference type="PANTHER" id="PTHR43090:SF2">
    <property type="entry name" value="1-(5-PHOSPHORIBOSYL)-5-[(5-PHOSPHORIBOSYLAMINO)METHYLIDENEAMINO] IMIDAZOLE-4-CARBOXAMIDE ISOMERASE"/>
    <property type="match status" value="1"/>
</dbReference>
<name>A0A0A1H1T1_9LACO</name>
<evidence type="ECO:0000256" key="10">
    <source>
        <dbReference type="ARBA" id="ARBA00023235"/>
    </source>
</evidence>
<dbReference type="STRING" id="1291742.LOOC260_121500"/>